<evidence type="ECO:0000313" key="2">
    <source>
        <dbReference type="EMBL" id="RDH81836.1"/>
    </source>
</evidence>
<dbReference type="Proteomes" id="UP000255508">
    <property type="component" value="Unassembled WGS sequence"/>
</dbReference>
<evidence type="ECO:0000313" key="3">
    <source>
        <dbReference type="Proteomes" id="UP000255508"/>
    </source>
</evidence>
<sequence length="701" mass="72261">MHAGISRFVIITALLGIPFSVSASIWSDAPTGDTAARGVTAELLYYRSLRANDGALRQALAAAPLEFTSSQGSELSLPMPNGTMQRFRLERSPILAPELAARYPEITTYQVHGVDDPGASGRLDMTPQGFHGMITSTAGTVFIDPDGSGGYRSYYKGDYALAQRGMGAESGFACAVGGDLQAVLRSDGDTAQRTSGQRRNYRLALAATGEYTQFHGGTKTSALSAMVTAINRVNQIYGRDIAVQFILVAGNDRIIYTDGATDPYTNSDGVAMLDENQANLDAVIGSANYDVGHVFSTGGGGIAVIESVCDGAFKAEGMTGSPLPTGDAFYIDFVSHEIGHQFGADHTFDGTAGACAGNRIAATAVEPGSGSTIMSYAGICGAENLQDNSDATFHGVSIEQMVAYSTLGGGSSCGTLASSGNTAPTANAGADFTIPINTPFALSGSALDPELDTLSYQWDQMDAGTPLFRSFLPKDTSARNLPRFSLQLTGAIGDIGETLPAVGRTLNFRLTVRDGNSGVDEDDVVVTVDGGTGPFDVNGGVLNIAGNYPGGFAQTINWAVGGTGGSCPQVEVSLLSFSADGSTYCDHNDDAVLNLGIFPNTGSASPILPSRLVARGRVRVACSNNIFFSLSDADIGVTGTTAAGTACKATDGTALEHGTIFVDAGGNVTISDGGGGGAALWLPLLLGLGGIGYVLRRRCNA</sequence>
<reference evidence="2 3" key="1">
    <citation type="journal article" date="2018" name="ISME J.">
        <title>Endosymbiont genomes yield clues of tubeworm success.</title>
        <authorList>
            <person name="Li Y."/>
            <person name="Liles M.R."/>
            <person name="Halanych K.M."/>
        </authorList>
    </citation>
    <scope>NUCLEOTIDE SEQUENCE [LARGE SCALE GENOMIC DNA]</scope>
    <source>
        <strain evidence="2">A1422</strain>
    </source>
</reference>
<accession>A0A370DCE0</accession>
<protein>
    <recommendedName>
        <fullName evidence="4">Peptidase M12B domain-containing protein</fullName>
    </recommendedName>
</protein>
<dbReference type="Pfam" id="PF13583">
    <property type="entry name" value="Reprolysin_4"/>
    <property type="match status" value="1"/>
</dbReference>
<evidence type="ECO:0000256" key="1">
    <source>
        <dbReference type="SAM" id="Phobius"/>
    </source>
</evidence>
<dbReference type="InterPro" id="IPR013783">
    <property type="entry name" value="Ig-like_fold"/>
</dbReference>
<gene>
    <name evidence="2" type="ORF">DIZ79_18155</name>
</gene>
<dbReference type="Gene3D" id="2.60.40.10">
    <property type="entry name" value="Immunoglobulins"/>
    <property type="match status" value="1"/>
</dbReference>
<dbReference type="SUPFAM" id="SSF55486">
    <property type="entry name" value="Metalloproteases ('zincins'), catalytic domain"/>
    <property type="match status" value="1"/>
</dbReference>
<evidence type="ECO:0008006" key="4">
    <source>
        <dbReference type="Google" id="ProtNLM"/>
    </source>
</evidence>
<dbReference type="EMBL" id="QFXD01000324">
    <property type="protein sequence ID" value="RDH81836.1"/>
    <property type="molecule type" value="Genomic_DNA"/>
</dbReference>
<keyword evidence="1" id="KW-0472">Membrane</keyword>
<name>A0A370DCE0_9GAMM</name>
<proteinExistence type="predicted"/>
<organism evidence="2 3">
    <name type="scientific">endosymbiont of Lamellibrachia luymesi</name>
    <dbReference type="NCBI Taxonomy" id="2200907"/>
    <lineage>
        <taxon>Bacteria</taxon>
        <taxon>Pseudomonadati</taxon>
        <taxon>Pseudomonadota</taxon>
        <taxon>Gammaproteobacteria</taxon>
        <taxon>sulfur-oxidizing symbionts</taxon>
    </lineage>
</organism>
<feature type="transmembrane region" description="Helical" evidence="1">
    <location>
        <begin position="678"/>
        <end position="695"/>
    </location>
</feature>
<dbReference type="InterPro" id="IPR024079">
    <property type="entry name" value="MetalloPept_cat_dom_sf"/>
</dbReference>
<keyword evidence="1" id="KW-1133">Transmembrane helix</keyword>
<comment type="caution">
    <text evidence="2">The sequence shown here is derived from an EMBL/GenBank/DDBJ whole genome shotgun (WGS) entry which is preliminary data.</text>
</comment>
<keyword evidence="1" id="KW-0812">Transmembrane</keyword>
<dbReference type="GO" id="GO:0008237">
    <property type="term" value="F:metallopeptidase activity"/>
    <property type="evidence" value="ECO:0007669"/>
    <property type="project" value="InterPro"/>
</dbReference>
<dbReference type="Gene3D" id="3.40.390.10">
    <property type="entry name" value="Collagenase (Catalytic Domain)"/>
    <property type="match status" value="1"/>
</dbReference>
<dbReference type="AlphaFoldDB" id="A0A370DCE0"/>